<dbReference type="Gene3D" id="3.90.550.10">
    <property type="entry name" value="Spore Coat Polysaccharide Biosynthesis Protein SpsA, Chain A"/>
    <property type="match status" value="1"/>
</dbReference>
<protein>
    <recommendedName>
        <fullName evidence="1">Glycosyltransferase 2-like domain-containing protein</fullName>
    </recommendedName>
</protein>
<dbReference type="InterPro" id="IPR001173">
    <property type="entry name" value="Glyco_trans_2-like"/>
</dbReference>
<dbReference type="PANTHER" id="PTHR43630">
    <property type="entry name" value="POLY-BETA-1,6-N-ACETYL-D-GLUCOSAMINE SYNTHASE"/>
    <property type="match status" value="1"/>
</dbReference>
<organism evidence="2 3">
    <name type="scientific">Candidatus Amesbacteria bacterium RIFCSPLOWO2_01_FULL_48_25</name>
    <dbReference type="NCBI Taxonomy" id="1797259"/>
    <lineage>
        <taxon>Bacteria</taxon>
        <taxon>Candidatus Amesiibacteriota</taxon>
    </lineage>
</organism>
<sequence>MKLVAHSLVKNEDQWIWYSLNSVIDYVDEIMVWDTGSTDSTVEIIKTISSPKIKFQLRLAPTPQEMTQARQEMLDQTRSDWLMILDGDEIWTPPAFEESLAAINSQNSHYLINSYINLIGDVHHRQENLAGKYHIGPHQGFVTIRFINLNKLGRLKYQRGYPNEMMTLSTGEPLQSFHPGHAPKISHPYLHASNLSRTSLSRPNTIKRSHVFKYELGQALPYEFPYPKPFYYPHPEIVPSPWTHRAWSYIAYAAWQTPLKYLKRRLFS</sequence>
<evidence type="ECO:0000313" key="3">
    <source>
        <dbReference type="Proteomes" id="UP000177080"/>
    </source>
</evidence>
<name>A0A1F4ZAQ0_9BACT</name>
<accession>A0A1F4ZAQ0</accession>
<dbReference type="SUPFAM" id="SSF53448">
    <property type="entry name" value="Nucleotide-diphospho-sugar transferases"/>
    <property type="match status" value="1"/>
</dbReference>
<dbReference type="EMBL" id="MEXN01000006">
    <property type="protein sequence ID" value="OGD03459.1"/>
    <property type="molecule type" value="Genomic_DNA"/>
</dbReference>
<comment type="caution">
    <text evidence="2">The sequence shown here is derived from an EMBL/GenBank/DDBJ whole genome shotgun (WGS) entry which is preliminary data.</text>
</comment>
<gene>
    <name evidence="2" type="ORF">A2989_02415</name>
</gene>
<evidence type="ECO:0000259" key="1">
    <source>
        <dbReference type="Pfam" id="PF00535"/>
    </source>
</evidence>
<dbReference type="AlphaFoldDB" id="A0A1F4ZAQ0"/>
<dbReference type="Pfam" id="PF00535">
    <property type="entry name" value="Glycos_transf_2"/>
    <property type="match status" value="1"/>
</dbReference>
<evidence type="ECO:0000313" key="2">
    <source>
        <dbReference type="EMBL" id="OGD03459.1"/>
    </source>
</evidence>
<dbReference type="PANTHER" id="PTHR43630:SF2">
    <property type="entry name" value="GLYCOSYLTRANSFERASE"/>
    <property type="match status" value="1"/>
</dbReference>
<dbReference type="Proteomes" id="UP000177080">
    <property type="component" value="Unassembled WGS sequence"/>
</dbReference>
<reference evidence="2 3" key="1">
    <citation type="journal article" date="2016" name="Nat. Commun.">
        <title>Thousands of microbial genomes shed light on interconnected biogeochemical processes in an aquifer system.</title>
        <authorList>
            <person name="Anantharaman K."/>
            <person name="Brown C.T."/>
            <person name="Hug L.A."/>
            <person name="Sharon I."/>
            <person name="Castelle C.J."/>
            <person name="Probst A.J."/>
            <person name="Thomas B.C."/>
            <person name="Singh A."/>
            <person name="Wilkins M.J."/>
            <person name="Karaoz U."/>
            <person name="Brodie E.L."/>
            <person name="Williams K.H."/>
            <person name="Hubbard S.S."/>
            <person name="Banfield J.F."/>
        </authorList>
    </citation>
    <scope>NUCLEOTIDE SEQUENCE [LARGE SCALE GENOMIC DNA]</scope>
</reference>
<dbReference type="STRING" id="1797259.A2989_02415"/>
<feature type="domain" description="Glycosyltransferase 2-like" evidence="1">
    <location>
        <begin position="9"/>
        <end position="117"/>
    </location>
</feature>
<dbReference type="InterPro" id="IPR029044">
    <property type="entry name" value="Nucleotide-diphossugar_trans"/>
</dbReference>
<proteinExistence type="predicted"/>